<gene>
    <name evidence="2" type="ORF">VKT23_010713</name>
</gene>
<protein>
    <submittedName>
        <fullName evidence="2">Uncharacterized protein</fullName>
    </submittedName>
</protein>
<feature type="region of interest" description="Disordered" evidence="1">
    <location>
        <begin position="370"/>
        <end position="396"/>
    </location>
</feature>
<evidence type="ECO:0000313" key="3">
    <source>
        <dbReference type="Proteomes" id="UP001498398"/>
    </source>
</evidence>
<feature type="region of interest" description="Disordered" evidence="1">
    <location>
        <begin position="810"/>
        <end position="840"/>
    </location>
</feature>
<dbReference type="EMBL" id="JBANRG010000021">
    <property type="protein sequence ID" value="KAK7456464.1"/>
    <property type="molecule type" value="Genomic_DNA"/>
</dbReference>
<reference evidence="2 3" key="1">
    <citation type="submission" date="2024-01" db="EMBL/GenBank/DDBJ databases">
        <title>A draft genome for the cacao thread blight pathogen Marasmiellus scandens.</title>
        <authorList>
            <person name="Baruah I.K."/>
            <person name="Leung J."/>
            <person name="Bukari Y."/>
            <person name="Amoako-Attah I."/>
            <person name="Meinhardt L.W."/>
            <person name="Bailey B.A."/>
            <person name="Cohen S.P."/>
        </authorList>
    </citation>
    <scope>NUCLEOTIDE SEQUENCE [LARGE SCALE GENOMIC DNA]</scope>
    <source>
        <strain evidence="2 3">GH-19</strain>
    </source>
</reference>
<organism evidence="2 3">
    <name type="scientific">Marasmiellus scandens</name>
    <dbReference type="NCBI Taxonomy" id="2682957"/>
    <lineage>
        <taxon>Eukaryota</taxon>
        <taxon>Fungi</taxon>
        <taxon>Dikarya</taxon>
        <taxon>Basidiomycota</taxon>
        <taxon>Agaricomycotina</taxon>
        <taxon>Agaricomycetes</taxon>
        <taxon>Agaricomycetidae</taxon>
        <taxon>Agaricales</taxon>
        <taxon>Marasmiineae</taxon>
        <taxon>Omphalotaceae</taxon>
        <taxon>Marasmiellus</taxon>
    </lineage>
</organism>
<name>A0ABR1JC07_9AGAR</name>
<sequence length="882" mass="102209">MLNPKSWHHLTSTVGFDTRTFRKKRLDIFAGWRETPAILGALDFVFPQTGTYKGRVVEFKEETDDWLGNTLRIELYSRNSQQIPFFPGLQLYSTTIPSYPRVDGSQGPFDPTRNPLYFDTDHPYYPFIARFDNCQLNPDSIENVPPFLVWKSARFPEYESGSIQEEYIRRLQERIFQLQRKIPAISLSEGAHSWPGFLSSQPKRPSSISWENVMPFDDFLDKLSELQGWVKELEAWVRMGELLIKHHLEPSTFSKQSLLPADDSLMGVWINGMTEHQVAWLANEGRIPLFISHKIEGSKDHPEATTALGVDDPFALTMWKDNAIIQEWSRITRSQLDNIVSECSFNHASRKIQSPTESALKNWNSSSLATNQNFPGLNPGRNTIDEKVEGQDSYGPKPWLTRELSPLRTAWVIPPEVQTPAQTGKWEDFEEITDFKTNRQVLRRLGKKAKKGLDEDFCLYYDRQRKRRIHLEDKLRIPPGICHDIGIFGLPGPALLYFADHDLKFRVSASDWVYLQEKPELRESGRRATTPPLSSLPRINPDLFTESPPSKTMTVNPNPNEDTTMAEDSLAENEPPLNQSEEDTFPEDPVQRELQDEDQDVAMTVLENSLSTERLKRKRSPSLPMEENQEDTSDSSSEEEETSVAFPVEDLSAQQLPFLLEFSGRHVYYEVEAPTSILRIEKLDWTLDQFRSFFAKMVELANSRDVERLKITRIIRRTEDGKVEFWVKAWNRLHASWLIQLCESLRMYFTGVTWVEISLLRLDKWRDQNSAHESCCWEYPVPMNPVKEVEWRQENPSLLPRLNIPLEERLSEGRPTTASSSTSIIPRQESDRPKRTRRAGAKNRLIQEKYGPFPVNDPNVNFESWNWLDWLEEVWSNNKRGD</sequence>
<feature type="region of interest" description="Disordered" evidence="1">
    <location>
        <begin position="522"/>
        <end position="646"/>
    </location>
</feature>
<evidence type="ECO:0000313" key="2">
    <source>
        <dbReference type="EMBL" id="KAK7456464.1"/>
    </source>
</evidence>
<dbReference type="Proteomes" id="UP001498398">
    <property type="component" value="Unassembled WGS sequence"/>
</dbReference>
<feature type="compositionally biased region" description="Acidic residues" evidence="1">
    <location>
        <begin position="627"/>
        <end position="642"/>
    </location>
</feature>
<proteinExistence type="predicted"/>
<keyword evidence="3" id="KW-1185">Reference proteome</keyword>
<accession>A0ABR1JC07</accession>
<comment type="caution">
    <text evidence="2">The sequence shown here is derived from an EMBL/GenBank/DDBJ whole genome shotgun (WGS) entry which is preliminary data.</text>
</comment>
<feature type="compositionally biased region" description="Polar residues" evidence="1">
    <location>
        <begin position="547"/>
        <end position="563"/>
    </location>
</feature>
<evidence type="ECO:0000256" key="1">
    <source>
        <dbReference type="SAM" id="MobiDB-lite"/>
    </source>
</evidence>